<dbReference type="RefSeq" id="WP_016654994.1">
    <property type="nucleotide sequence ID" value="NZ_KE340348.1"/>
</dbReference>
<name>S3NK90_9GAMM</name>
<evidence type="ECO:0000313" key="3">
    <source>
        <dbReference type="Proteomes" id="UP000014568"/>
    </source>
</evidence>
<dbReference type="HOGENOM" id="CLU_104929_0_0_6"/>
<keyword evidence="1" id="KW-0472">Membrane</keyword>
<dbReference type="eggNOG" id="ENOG5031R8D">
    <property type="taxonomic scope" value="Bacteria"/>
</dbReference>
<keyword evidence="1" id="KW-1133">Transmembrane helix</keyword>
<evidence type="ECO:0000256" key="1">
    <source>
        <dbReference type="SAM" id="Phobius"/>
    </source>
</evidence>
<feature type="transmembrane region" description="Helical" evidence="1">
    <location>
        <begin position="73"/>
        <end position="97"/>
    </location>
</feature>
<evidence type="ECO:0000313" key="2">
    <source>
        <dbReference type="EMBL" id="EPF80107.1"/>
    </source>
</evidence>
<keyword evidence="3" id="KW-1185">Reference proteome</keyword>
<feature type="transmembrane region" description="Helical" evidence="1">
    <location>
        <begin position="183"/>
        <end position="209"/>
    </location>
</feature>
<dbReference type="AlphaFoldDB" id="S3NK90"/>
<dbReference type="OrthoDB" id="6684094at2"/>
<dbReference type="EMBL" id="ATGI01000005">
    <property type="protein sequence ID" value="EPF80107.1"/>
    <property type="molecule type" value="Genomic_DNA"/>
</dbReference>
<organism evidence="2 3">
    <name type="scientific">Acinetobacter rudis CIP 110305</name>
    <dbReference type="NCBI Taxonomy" id="421052"/>
    <lineage>
        <taxon>Bacteria</taxon>
        <taxon>Pseudomonadati</taxon>
        <taxon>Pseudomonadota</taxon>
        <taxon>Gammaproteobacteria</taxon>
        <taxon>Moraxellales</taxon>
        <taxon>Moraxellaceae</taxon>
        <taxon>Acinetobacter</taxon>
    </lineage>
</organism>
<sequence length="239" mass="28087">MLRKEKYAAHQIKLAEEKQKTKKQKRVFVFGLLLLFVPPLLLFPAIPSTTWEYNLYQVIEQHLYISVGAKGPLPFFTMLSSLYTGIYVLIMSSYWAIQFIRSHGLGRRFQQQYYEIVFDHRSKHADKFPILDQPIFKKTCVSLLFIFCFMIGLFHFINDDISFASSSRRGQIFVLMYNTKLGVIVAEFLFSLIYVIPVFYFLFLFIYLINILRGLGAGQNTPLVVKQRRKKQQRNLDPQ</sequence>
<dbReference type="PATRIC" id="fig|421052.3.peg.555"/>
<reference evidence="2 3" key="1">
    <citation type="submission" date="2013-06" db="EMBL/GenBank/DDBJ databases">
        <title>The Genome Sequence of Acinetobacter rudis CIP 110305.</title>
        <authorList>
            <consortium name="The Broad Institute Genome Sequencing Platform"/>
            <consortium name="The Broad Institute Genome Sequencing Center for Infectious Disease"/>
            <person name="Cerqueira G."/>
            <person name="Feldgarden M."/>
            <person name="Courvalin P."/>
            <person name="Perichon B."/>
            <person name="Grillot-Courvalin C."/>
            <person name="Clermont D."/>
            <person name="Rocha E."/>
            <person name="Yoon E.-J."/>
            <person name="Nemec A."/>
            <person name="Young S.K."/>
            <person name="Zeng Q."/>
            <person name="Gargeya S."/>
            <person name="Fitzgerald M."/>
            <person name="Abouelleil A."/>
            <person name="Alvarado L."/>
            <person name="Berlin A.M."/>
            <person name="Chapman S.B."/>
            <person name="Dewar J."/>
            <person name="Goldberg J."/>
            <person name="Griggs A."/>
            <person name="Gujja S."/>
            <person name="Hansen M."/>
            <person name="Howarth C."/>
            <person name="Imamovic A."/>
            <person name="Larimer J."/>
            <person name="McCowan C."/>
            <person name="Murphy C."/>
            <person name="Pearson M."/>
            <person name="Priest M."/>
            <person name="Roberts A."/>
            <person name="Saif S."/>
            <person name="Shea T."/>
            <person name="Sykes S."/>
            <person name="Wortman J."/>
            <person name="Nusbaum C."/>
            <person name="Birren B."/>
        </authorList>
    </citation>
    <scope>NUCLEOTIDE SEQUENCE [LARGE SCALE GENOMIC DNA]</scope>
    <source>
        <strain evidence="2 3">CIP 110305</strain>
    </source>
</reference>
<dbReference type="STRING" id="632955.GCA_000829675_00527"/>
<gene>
    <name evidence="2" type="ORF">F945_00559</name>
</gene>
<accession>S3NK90</accession>
<dbReference type="Proteomes" id="UP000014568">
    <property type="component" value="Unassembled WGS sequence"/>
</dbReference>
<keyword evidence="1" id="KW-0812">Transmembrane</keyword>
<protein>
    <submittedName>
        <fullName evidence="2">Uncharacterized protein</fullName>
    </submittedName>
</protein>
<proteinExistence type="predicted"/>
<feature type="transmembrane region" description="Helical" evidence="1">
    <location>
        <begin position="140"/>
        <end position="157"/>
    </location>
</feature>
<feature type="transmembrane region" description="Helical" evidence="1">
    <location>
        <begin position="27"/>
        <end position="46"/>
    </location>
</feature>
<comment type="caution">
    <text evidence="2">The sequence shown here is derived from an EMBL/GenBank/DDBJ whole genome shotgun (WGS) entry which is preliminary data.</text>
</comment>